<dbReference type="PANTHER" id="PTHR11680:SF35">
    <property type="entry name" value="SERINE HYDROXYMETHYLTRANSFERASE 1"/>
    <property type="match status" value="1"/>
</dbReference>
<evidence type="ECO:0000259" key="3">
    <source>
        <dbReference type="Pfam" id="PF00464"/>
    </source>
</evidence>
<dbReference type="GO" id="GO:0046653">
    <property type="term" value="P:tetrahydrofolate metabolic process"/>
    <property type="evidence" value="ECO:0007669"/>
    <property type="project" value="TreeGrafter"/>
</dbReference>
<dbReference type="GO" id="GO:0004372">
    <property type="term" value="F:glycine hydroxymethyltransferase activity"/>
    <property type="evidence" value="ECO:0007669"/>
    <property type="project" value="TreeGrafter"/>
</dbReference>
<evidence type="ECO:0000256" key="2">
    <source>
        <dbReference type="ARBA" id="ARBA00022898"/>
    </source>
</evidence>
<dbReference type="Gene3D" id="3.40.640.10">
    <property type="entry name" value="Type I PLP-dependent aspartate aminotransferase-like (Major domain)"/>
    <property type="match status" value="1"/>
</dbReference>
<dbReference type="AlphaFoldDB" id="X0X8W5"/>
<protein>
    <recommendedName>
        <fullName evidence="3">Serine hydroxymethyltransferase-like domain-containing protein</fullName>
    </recommendedName>
</protein>
<feature type="domain" description="Serine hydroxymethyltransferase-like" evidence="3">
    <location>
        <begin position="1"/>
        <end position="199"/>
    </location>
</feature>
<dbReference type="InterPro" id="IPR015424">
    <property type="entry name" value="PyrdxlP-dep_Trfase"/>
</dbReference>
<comment type="cofactor">
    <cofactor evidence="1">
        <name>pyridoxal 5'-phosphate</name>
        <dbReference type="ChEBI" id="CHEBI:597326"/>
    </cofactor>
</comment>
<proteinExistence type="predicted"/>
<dbReference type="Gene3D" id="3.90.1150.10">
    <property type="entry name" value="Aspartate Aminotransferase, domain 1"/>
    <property type="match status" value="1"/>
</dbReference>
<dbReference type="InterPro" id="IPR015421">
    <property type="entry name" value="PyrdxlP-dep_Trfase_major"/>
</dbReference>
<accession>X0X8W5</accession>
<feature type="non-terminal residue" evidence="4">
    <location>
        <position position="1"/>
    </location>
</feature>
<dbReference type="GO" id="GO:0005737">
    <property type="term" value="C:cytoplasm"/>
    <property type="evidence" value="ECO:0007669"/>
    <property type="project" value="TreeGrafter"/>
</dbReference>
<sequence>DACGASFMADIAHPAGLVVAGAYSSPVGLADVVSFTTHKTMCGPRGAVIMTTEKEIAQKIDMAVFPGAQGGPHTNKFAAMAVAFQIAQTETFKRMMSCIIENAQALAASLQERGLKLAYGGTDTHLLMIDLRSIKTPTGEPLRGEMAVRIMELAGLVANKNTIPGDELTALGSGVRLGTPWVTQRGMGPAEMETIAEAIARLLTAIHPFHYQGLLGEMPRGKINLDVLEAVKKDVADLTARTIAETESRGSRY</sequence>
<dbReference type="EMBL" id="BARS01040785">
    <property type="protein sequence ID" value="GAG39475.1"/>
    <property type="molecule type" value="Genomic_DNA"/>
</dbReference>
<dbReference type="GO" id="GO:0019264">
    <property type="term" value="P:glycine biosynthetic process from serine"/>
    <property type="evidence" value="ECO:0007669"/>
    <property type="project" value="TreeGrafter"/>
</dbReference>
<dbReference type="SUPFAM" id="SSF53383">
    <property type="entry name" value="PLP-dependent transferases"/>
    <property type="match status" value="1"/>
</dbReference>
<dbReference type="InterPro" id="IPR015422">
    <property type="entry name" value="PyrdxlP-dep_Trfase_small"/>
</dbReference>
<dbReference type="GO" id="GO:0030170">
    <property type="term" value="F:pyridoxal phosphate binding"/>
    <property type="evidence" value="ECO:0007669"/>
    <property type="project" value="TreeGrafter"/>
</dbReference>
<reference evidence="4" key="1">
    <citation type="journal article" date="2014" name="Front. Microbiol.">
        <title>High frequency of phylogenetically diverse reductive dehalogenase-homologous genes in deep subseafloor sedimentary metagenomes.</title>
        <authorList>
            <person name="Kawai M."/>
            <person name="Futagami T."/>
            <person name="Toyoda A."/>
            <person name="Takaki Y."/>
            <person name="Nishi S."/>
            <person name="Hori S."/>
            <person name="Arai W."/>
            <person name="Tsubouchi T."/>
            <person name="Morono Y."/>
            <person name="Uchiyama I."/>
            <person name="Ito T."/>
            <person name="Fujiyama A."/>
            <person name="Inagaki F."/>
            <person name="Takami H."/>
        </authorList>
    </citation>
    <scope>NUCLEOTIDE SEQUENCE</scope>
    <source>
        <strain evidence="4">Expedition CK06-06</strain>
    </source>
</reference>
<dbReference type="PANTHER" id="PTHR11680">
    <property type="entry name" value="SERINE HYDROXYMETHYLTRANSFERASE"/>
    <property type="match status" value="1"/>
</dbReference>
<evidence type="ECO:0000313" key="4">
    <source>
        <dbReference type="EMBL" id="GAG39475.1"/>
    </source>
</evidence>
<keyword evidence="2" id="KW-0663">Pyridoxal phosphate</keyword>
<dbReference type="Pfam" id="PF00464">
    <property type="entry name" value="SHMT"/>
    <property type="match status" value="1"/>
</dbReference>
<name>X0X8W5_9ZZZZ</name>
<gene>
    <name evidence="4" type="ORF">S01H1_62125</name>
</gene>
<evidence type="ECO:0000256" key="1">
    <source>
        <dbReference type="ARBA" id="ARBA00001933"/>
    </source>
</evidence>
<comment type="caution">
    <text evidence="4">The sequence shown here is derived from an EMBL/GenBank/DDBJ whole genome shotgun (WGS) entry which is preliminary data.</text>
</comment>
<dbReference type="InterPro" id="IPR039429">
    <property type="entry name" value="SHMT-like_dom"/>
</dbReference>
<organism evidence="4">
    <name type="scientific">marine sediment metagenome</name>
    <dbReference type="NCBI Taxonomy" id="412755"/>
    <lineage>
        <taxon>unclassified sequences</taxon>
        <taxon>metagenomes</taxon>
        <taxon>ecological metagenomes</taxon>
    </lineage>
</organism>
<feature type="non-terminal residue" evidence="4">
    <location>
        <position position="253"/>
    </location>
</feature>
<dbReference type="InterPro" id="IPR049943">
    <property type="entry name" value="Ser_HO-MeTrfase-like"/>
</dbReference>